<evidence type="ECO:0000256" key="1">
    <source>
        <dbReference type="ARBA" id="ARBA00001933"/>
    </source>
</evidence>
<dbReference type="PROSITE" id="PS00600">
    <property type="entry name" value="AA_TRANSFER_CLASS_3"/>
    <property type="match status" value="1"/>
</dbReference>
<keyword evidence="4 5" id="KW-0663">Pyridoxal phosphate</keyword>
<dbReference type="InterPro" id="IPR050103">
    <property type="entry name" value="Class-III_PLP-dep_AT"/>
</dbReference>
<dbReference type="InterPro" id="IPR015421">
    <property type="entry name" value="PyrdxlP-dep_Trfase_major"/>
</dbReference>
<evidence type="ECO:0000256" key="3">
    <source>
        <dbReference type="ARBA" id="ARBA00022679"/>
    </source>
</evidence>
<dbReference type="PANTHER" id="PTHR11986:SF79">
    <property type="entry name" value="ACETYLORNITHINE AMINOTRANSFERASE, MITOCHONDRIAL"/>
    <property type="match status" value="1"/>
</dbReference>
<comment type="cofactor">
    <cofactor evidence="1">
        <name>pyridoxal 5'-phosphate</name>
        <dbReference type="ChEBI" id="CHEBI:597326"/>
    </cofactor>
</comment>
<evidence type="ECO:0000256" key="5">
    <source>
        <dbReference type="RuleBase" id="RU003560"/>
    </source>
</evidence>
<dbReference type="GO" id="GO:0042802">
    <property type="term" value="F:identical protein binding"/>
    <property type="evidence" value="ECO:0007669"/>
    <property type="project" value="TreeGrafter"/>
</dbReference>
<dbReference type="GO" id="GO:0030170">
    <property type="term" value="F:pyridoxal phosphate binding"/>
    <property type="evidence" value="ECO:0007669"/>
    <property type="project" value="InterPro"/>
</dbReference>
<dbReference type="GO" id="GO:0003992">
    <property type="term" value="F:N2-acetyl-L-ornithine:2-oxoglutarate 5-aminotransferase activity"/>
    <property type="evidence" value="ECO:0007669"/>
    <property type="project" value="UniProtKB-EC"/>
</dbReference>
<protein>
    <submittedName>
        <fullName evidence="6">Acetylornithine transaminase</fullName>
        <ecNumber evidence="6">2.6.1.11</ecNumber>
    </submittedName>
</protein>
<dbReference type="FunFam" id="3.40.640.10:FF:000004">
    <property type="entry name" value="Acetylornithine aminotransferase"/>
    <property type="match status" value="1"/>
</dbReference>
<dbReference type="Proteomes" id="UP000823964">
    <property type="component" value="Unassembled WGS sequence"/>
</dbReference>
<comment type="caution">
    <text evidence="6">The sequence shown here is derived from an EMBL/GenBank/DDBJ whole genome shotgun (WGS) entry which is preliminary data.</text>
</comment>
<dbReference type="SUPFAM" id="SSF53383">
    <property type="entry name" value="PLP-dependent transferases"/>
    <property type="match status" value="1"/>
</dbReference>
<dbReference type="Pfam" id="PF00202">
    <property type="entry name" value="Aminotran_3"/>
    <property type="match status" value="1"/>
</dbReference>
<dbReference type="AlphaFoldDB" id="A0A9D1VAC3"/>
<dbReference type="EC" id="2.6.1.11" evidence="6"/>
<reference evidence="6" key="1">
    <citation type="journal article" date="2021" name="PeerJ">
        <title>Extensive microbial diversity within the chicken gut microbiome revealed by metagenomics and culture.</title>
        <authorList>
            <person name="Gilroy R."/>
            <person name="Ravi A."/>
            <person name="Getino M."/>
            <person name="Pursley I."/>
            <person name="Horton D.L."/>
            <person name="Alikhan N.F."/>
            <person name="Baker D."/>
            <person name="Gharbi K."/>
            <person name="Hall N."/>
            <person name="Watson M."/>
            <person name="Adriaenssens E.M."/>
            <person name="Foster-Nyarko E."/>
            <person name="Jarju S."/>
            <person name="Secka A."/>
            <person name="Antonio M."/>
            <person name="Oren A."/>
            <person name="Chaudhuri R.R."/>
            <person name="La Ragione R."/>
            <person name="Hildebrand F."/>
            <person name="Pallen M.J."/>
        </authorList>
    </citation>
    <scope>NUCLEOTIDE SEQUENCE</scope>
    <source>
        <strain evidence="6">14975</strain>
    </source>
</reference>
<dbReference type="InterPro" id="IPR015424">
    <property type="entry name" value="PyrdxlP-dep_Trfase"/>
</dbReference>
<accession>A0A9D1VAC3</accession>
<dbReference type="Gene3D" id="3.90.1150.10">
    <property type="entry name" value="Aspartate Aminotransferase, domain 1"/>
    <property type="match status" value="1"/>
</dbReference>
<organism evidence="6 7">
    <name type="scientific">Candidatus Akkermansia intestinigallinarum</name>
    <dbReference type="NCBI Taxonomy" id="2838431"/>
    <lineage>
        <taxon>Bacteria</taxon>
        <taxon>Pseudomonadati</taxon>
        <taxon>Verrucomicrobiota</taxon>
        <taxon>Verrucomicrobiia</taxon>
        <taxon>Verrucomicrobiales</taxon>
        <taxon>Akkermansiaceae</taxon>
        <taxon>Akkermansia</taxon>
    </lineage>
</organism>
<dbReference type="InterPro" id="IPR005814">
    <property type="entry name" value="Aminotrans_3"/>
</dbReference>
<sequence length="412" mass="44316">MNSQYVLPTYGRAPMTMGKGEGSYLFDTDGRRYVDFCAGIATCCLGHCNPIVVNALCDQAHRLMHCSNLYTIGEQEKLAKLIVEDVIGIPGRVFFCNSGAEANDGIIKVARRFGHRRPAADGSPRYEVITFRKGFHGRTLGSMAATGQEKIQIEFDPMLIGFTYVDFNDLDGLRAAIRKETCGIMLEAIQGEGGVNPVKPEFLRAVAELCKEHDLLLMIDEVQCGFYRCGTPMGWMGVCPELKPDLVSCAKGIAGGFPMGCFWVSNRAINDEGTELASIMGPGSHGSTFGGTPLACATSYAVVSELVKGHYGERAKRMGEIIKSTVEGWQLPVVECVRGLGLLRGVALRRGSFSVPEGSTPSAYVNSLCMAAGLLCCPAGTDTLRIIPALNIPEEVLAEGLDILRGVLSQLA</sequence>
<gene>
    <name evidence="6" type="ORF">H9862_02465</name>
</gene>
<dbReference type="PANTHER" id="PTHR11986">
    <property type="entry name" value="AMINOTRANSFERASE CLASS III"/>
    <property type="match status" value="1"/>
</dbReference>
<dbReference type="NCBIfam" id="NF002325">
    <property type="entry name" value="PRK01278.1"/>
    <property type="match status" value="1"/>
</dbReference>
<evidence type="ECO:0000313" key="7">
    <source>
        <dbReference type="Proteomes" id="UP000823964"/>
    </source>
</evidence>
<evidence type="ECO:0000313" key="6">
    <source>
        <dbReference type="EMBL" id="HIX19451.1"/>
    </source>
</evidence>
<name>A0A9D1VAC3_9BACT</name>
<keyword evidence="3 6" id="KW-0808">Transferase</keyword>
<dbReference type="CDD" id="cd00610">
    <property type="entry name" value="OAT_like"/>
    <property type="match status" value="1"/>
</dbReference>
<dbReference type="Gene3D" id="3.40.640.10">
    <property type="entry name" value="Type I PLP-dependent aspartate aminotransferase-like (Major domain)"/>
    <property type="match status" value="1"/>
</dbReference>
<dbReference type="EMBL" id="DXFQ01000040">
    <property type="protein sequence ID" value="HIX19451.1"/>
    <property type="molecule type" value="Genomic_DNA"/>
</dbReference>
<comment type="similarity">
    <text evidence="5">Belongs to the class-III pyridoxal-phosphate-dependent aminotransferase family.</text>
</comment>
<keyword evidence="2 6" id="KW-0032">Aminotransferase</keyword>
<dbReference type="PIRSF" id="PIRSF000521">
    <property type="entry name" value="Transaminase_4ab_Lys_Orn"/>
    <property type="match status" value="1"/>
</dbReference>
<evidence type="ECO:0000256" key="2">
    <source>
        <dbReference type="ARBA" id="ARBA00022576"/>
    </source>
</evidence>
<evidence type="ECO:0000256" key="4">
    <source>
        <dbReference type="ARBA" id="ARBA00022898"/>
    </source>
</evidence>
<dbReference type="InterPro" id="IPR015422">
    <property type="entry name" value="PyrdxlP-dep_Trfase_small"/>
</dbReference>
<dbReference type="InterPro" id="IPR049704">
    <property type="entry name" value="Aminotrans_3_PPA_site"/>
</dbReference>
<reference evidence="6" key="2">
    <citation type="submission" date="2021-04" db="EMBL/GenBank/DDBJ databases">
        <authorList>
            <person name="Gilroy R."/>
        </authorList>
    </citation>
    <scope>NUCLEOTIDE SEQUENCE</scope>
    <source>
        <strain evidence="6">14975</strain>
    </source>
</reference>
<proteinExistence type="inferred from homology"/>